<comment type="caution">
    <text evidence="2">The sequence shown here is derived from an EMBL/GenBank/DDBJ whole genome shotgun (WGS) entry which is preliminary data.</text>
</comment>
<proteinExistence type="predicted"/>
<dbReference type="EMBL" id="SRKY01000003">
    <property type="protein sequence ID" value="THH35974.1"/>
    <property type="molecule type" value="Genomic_DNA"/>
</dbReference>
<keyword evidence="3" id="KW-1185">Reference proteome</keyword>
<organism evidence="2 3">
    <name type="scientific">Aliishimia ponticola</name>
    <dbReference type="NCBI Taxonomy" id="2499833"/>
    <lineage>
        <taxon>Bacteria</taxon>
        <taxon>Pseudomonadati</taxon>
        <taxon>Pseudomonadota</taxon>
        <taxon>Alphaproteobacteria</taxon>
        <taxon>Rhodobacterales</taxon>
        <taxon>Paracoccaceae</taxon>
        <taxon>Aliishimia</taxon>
    </lineage>
</organism>
<dbReference type="PROSITE" id="PS50005">
    <property type="entry name" value="TPR"/>
    <property type="match status" value="1"/>
</dbReference>
<gene>
    <name evidence="2" type="ORF">E4Z66_12975</name>
</gene>
<evidence type="ECO:0000256" key="1">
    <source>
        <dbReference type="PROSITE-ProRule" id="PRU00339"/>
    </source>
</evidence>
<dbReference type="Pfam" id="PF14559">
    <property type="entry name" value="TPR_19"/>
    <property type="match status" value="1"/>
</dbReference>
<dbReference type="InterPro" id="IPR019734">
    <property type="entry name" value="TPR_rpt"/>
</dbReference>
<protein>
    <submittedName>
        <fullName evidence="2">Tetratricopeptide repeat protein</fullName>
    </submittedName>
</protein>
<keyword evidence="1" id="KW-0802">TPR repeat</keyword>
<dbReference type="AlphaFoldDB" id="A0A4S4N9P0"/>
<name>A0A4S4N9P0_9RHOB</name>
<reference evidence="2 3" key="1">
    <citation type="submission" date="2019-04" db="EMBL/GenBank/DDBJ databases">
        <title>Shimia ponticola sp. nov., isolated from seawater.</title>
        <authorList>
            <person name="Kim Y.-O."/>
            <person name="Yoon J.-H."/>
        </authorList>
    </citation>
    <scope>NUCLEOTIDE SEQUENCE [LARGE SCALE GENOMIC DNA]</scope>
    <source>
        <strain evidence="2 3">MYP11</strain>
    </source>
</reference>
<dbReference type="Gene3D" id="1.25.40.10">
    <property type="entry name" value="Tetratricopeptide repeat domain"/>
    <property type="match status" value="1"/>
</dbReference>
<accession>A0A4S4N9P0</accession>
<dbReference type="InterPro" id="IPR011990">
    <property type="entry name" value="TPR-like_helical_dom_sf"/>
</dbReference>
<sequence length="185" mass="20485">MGILRTLRHLIVAALPVLVGYSLPLHAQSEVPSLLESLRDATPEEARMLDRQLNAAWSRSGSASMDLLLRRGQKALEEGQTEAAIEHFTALTDHAPEFAEGWHGLARAYFAADLYGPTLDALGHVLALNPDHYPAMFGLGVLLVEFEDYARAEETFMKVLNLNPHYEEAKEALDRLKRVGVGRTL</sequence>
<evidence type="ECO:0000313" key="3">
    <source>
        <dbReference type="Proteomes" id="UP000306602"/>
    </source>
</evidence>
<dbReference type="SUPFAM" id="SSF48452">
    <property type="entry name" value="TPR-like"/>
    <property type="match status" value="1"/>
</dbReference>
<dbReference type="Pfam" id="PF13432">
    <property type="entry name" value="TPR_16"/>
    <property type="match status" value="1"/>
</dbReference>
<dbReference type="OrthoDB" id="9815010at2"/>
<dbReference type="Proteomes" id="UP000306602">
    <property type="component" value="Unassembled WGS sequence"/>
</dbReference>
<evidence type="ECO:0000313" key="2">
    <source>
        <dbReference type="EMBL" id="THH35974.1"/>
    </source>
</evidence>
<dbReference type="SMART" id="SM00028">
    <property type="entry name" value="TPR"/>
    <property type="match status" value="3"/>
</dbReference>
<feature type="repeat" description="TPR" evidence="1">
    <location>
        <begin position="133"/>
        <end position="166"/>
    </location>
</feature>